<accession>A0ABR1T0E5</accession>
<proteinExistence type="predicted"/>
<evidence type="ECO:0000313" key="2">
    <source>
        <dbReference type="Proteomes" id="UP001444661"/>
    </source>
</evidence>
<dbReference type="EMBL" id="JAQQWK010000006">
    <property type="protein sequence ID" value="KAK8040048.1"/>
    <property type="molecule type" value="Genomic_DNA"/>
</dbReference>
<keyword evidence="2" id="KW-1185">Reference proteome</keyword>
<reference evidence="1 2" key="1">
    <citation type="submission" date="2023-01" db="EMBL/GenBank/DDBJ databases">
        <title>Analysis of 21 Apiospora genomes using comparative genomics revels a genus with tremendous synthesis potential of carbohydrate active enzymes and secondary metabolites.</title>
        <authorList>
            <person name="Sorensen T."/>
        </authorList>
    </citation>
    <scope>NUCLEOTIDE SEQUENCE [LARGE SCALE GENOMIC DNA]</scope>
    <source>
        <strain evidence="1 2">CBS 33761</strain>
    </source>
</reference>
<gene>
    <name evidence="1" type="ORF">PG993_008459</name>
</gene>
<comment type="caution">
    <text evidence="1">The sequence shown here is derived from an EMBL/GenBank/DDBJ whole genome shotgun (WGS) entry which is preliminary data.</text>
</comment>
<organism evidence="1 2">
    <name type="scientific">Apiospora rasikravindrae</name>
    <dbReference type="NCBI Taxonomy" id="990691"/>
    <lineage>
        <taxon>Eukaryota</taxon>
        <taxon>Fungi</taxon>
        <taxon>Dikarya</taxon>
        <taxon>Ascomycota</taxon>
        <taxon>Pezizomycotina</taxon>
        <taxon>Sordariomycetes</taxon>
        <taxon>Xylariomycetidae</taxon>
        <taxon>Amphisphaeriales</taxon>
        <taxon>Apiosporaceae</taxon>
        <taxon>Apiospora</taxon>
    </lineage>
</organism>
<sequence length="153" mass="17509">MSFSDPNAPDIIRGLVPVSFHLDEATPRLGPYPLARDRYDDYVWLEFRRADGLGPDQLVQTIIDTLTSVLQDMHNLEVPQELALKSSGFRVVIARGLHEQPREMDLGIHFRSAAGSQQQQQAQNARLADWVWWGIKQRDPAKFRFVVYPITPQ</sequence>
<dbReference type="Proteomes" id="UP001444661">
    <property type="component" value="Unassembled WGS sequence"/>
</dbReference>
<name>A0ABR1T0E5_9PEZI</name>
<protein>
    <submittedName>
        <fullName evidence="1">Uncharacterized protein</fullName>
    </submittedName>
</protein>
<evidence type="ECO:0000313" key="1">
    <source>
        <dbReference type="EMBL" id="KAK8040048.1"/>
    </source>
</evidence>